<comment type="function">
    <text evidence="12">This is a copper-containing oxidase that functions in the formation of pigments such as melanins and other polyphenolic compounds. Catalyzes the oxidation of o-diphenols (N-acetyldopamine, 4-methylcatechol and dopamine). Cannot oxidize monophenols and p-phenols (L-tyrosine, tyramine, gentisic acid and hydroquinone). Binds to the surface of hemocytes and is involved in hemocyte melanization. Activation of the enzyme in response to bacterial lipopolysaccharides (LPS) suggests it may play a role in innate immunity.</text>
</comment>
<keyword evidence="15" id="KW-1185">Reference proteome</keyword>
<evidence type="ECO:0000256" key="8">
    <source>
        <dbReference type="ARBA" id="ARBA00023002"/>
    </source>
</evidence>
<organism evidence="14 15">
    <name type="scientific">Zophobas morio</name>
    <dbReference type="NCBI Taxonomy" id="2755281"/>
    <lineage>
        <taxon>Eukaryota</taxon>
        <taxon>Metazoa</taxon>
        <taxon>Ecdysozoa</taxon>
        <taxon>Arthropoda</taxon>
        <taxon>Hexapoda</taxon>
        <taxon>Insecta</taxon>
        <taxon>Pterygota</taxon>
        <taxon>Neoptera</taxon>
        <taxon>Endopterygota</taxon>
        <taxon>Coleoptera</taxon>
        <taxon>Polyphaga</taxon>
        <taxon>Cucujiformia</taxon>
        <taxon>Tenebrionidae</taxon>
        <taxon>Zophobas</taxon>
    </lineage>
</organism>
<dbReference type="FunFam" id="2.60.40.1520:FF:000001">
    <property type="entry name" value="Hemocyanin subunit 2"/>
    <property type="match status" value="1"/>
</dbReference>
<dbReference type="InterPro" id="IPR000896">
    <property type="entry name" value="Hemocyanin/hexamerin_mid_dom"/>
</dbReference>
<evidence type="ECO:0000256" key="3">
    <source>
        <dbReference type="ARBA" id="ARBA00009928"/>
    </source>
</evidence>
<sequence>MATDKKKLLLLFDRPQEPTFVTKGNNSVFDVPINYLPEKYKPIGVQLFNRFGEDASERISVKEIPPPNLDDIPELQRNENFSLFIPKHRKIAGKLIRLFLAAKNVDELLSTAVYARDRVNAYLFHYALSVALLHRSDTQNLDLPSLIHVFPDKYVDSQVFARAREEANIVPEGSRTPIEIPIDFTASDLDEEHRIAYFREDIGLNIHHWHWHLIYPFDGTREIVAKNRRGELFYYMHQQIQARYNFERLCNSLKRVKKLSNMREPIPEAYFPKLDSLVASRTWPSRPVNQTPSDVNREIDQIRVNIDDLDRWRDRIFDAIHSGNIVDGNGQKIPLTEFEGIDLLGNVIEASIITPNRNFYGDYHNMGHVMLGYVHDPDHRFLEPFAVMADPATDLRDPVFFRWHANIDDMFQEFKATLPRYTVAQLNYPGVTVANVSVQNQGGQPNILNTFWQQSDLDLSRGMDFQPRGSVFVRFTHLQNQDFTYTITVNNQGNNRMGTCRIFLAPKFDERGNPWLFRNQKDMFIEMDRFSVSLKQGSNTITRNSTESSLTVPFERTFRDLDVNRPTGGDELERFNFCGCGWPQHMLLPRGTEAGFQCQLFVMISNYADDRVEQNTDGICSDGDTFCGIKDKLYPDRRSMGYPFDRQPRQGVDTLQQFLTPNMRVQDVNIKFTNRVVKPRNRNN</sequence>
<keyword evidence="6" id="KW-0479">Metal-binding</keyword>
<dbReference type="Pfam" id="PF00372">
    <property type="entry name" value="Hemocyanin_M"/>
    <property type="match status" value="1"/>
</dbReference>
<proteinExistence type="inferred from homology"/>
<dbReference type="InterPro" id="IPR014756">
    <property type="entry name" value="Ig_E-set"/>
</dbReference>
<evidence type="ECO:0000256" key="6">
    <source>
        <dbReference type="ARBA" id="ARBA00022723"/>
    </source>
</evidence>
<dbReference type="Gene3D" id="1.10.1280.10">
    <property type="entry name" value="Di-copper center containing domain from catechol oxidase"/>
    <property type="match status" value="1"/>
</dbReference>
<keyword evidence="5" id="KW-0399">Innate immunity</keyword>
<evidence type="ECO:0000256" key="11">
    <source>
        <dbReference type="ARBA" id="ARBA00023157"/>
    </source>
</evidence>
<dbReference type="PROSITE" id="PS00209">
    <property type="entry name" value="HEMOCYANIN_1"/>
    <property type="match status" value="1"/>
</dbReference>
<reference evidence="14" key="1">
    <citation type="journal article" date="2023" name="G3 (Bethesda)">
        <title>Whole genome assemblies of Zophobas morio and Tenebrio molitor.</title>
        <authorList>
            <person name="Kaur S."/>
            <person name="Stinson S.A."/>
            <person name="diCenzo G.C."/>
        </authorList>
    </citation>
    <scope>NUCLEOTIDE SEQUENCE</scope>
    <source>
        <strain evidence="14">QUZm001</strain>
    </source>
</reference>
<evidence type="ECO:0000256" key="5">
    <source>
        <dbReference type="ARBA" id="ARBA00022588"/>
    </source>
</evidence>
<keyword evidence="4" id="KW-0964">Secreted</keyword>
<comment type="similarity">
    <text evidence="3">Belongs to the tyrosinase family.</text>
</comment>
<dbReference type="InterPro" id="IPR036697">
    <property type="entry name" value="Hemocyanin_N_sf"/>
</dbReference>
<keyword evidence="9" id="KW-0186">Copper</keyword>
<dbReference type="SUPFAM" id="SSF81296">
    <property type="entry name" value="E set domains"/>
    <property type="match status" value="1"/>
</dbReference>
<accession>A0AA38MSI3</accession>
<dbReference type="PROSITE" id="PS00210">
    <property type="entry name" value="HEMOCYANIN_2"/>
    <property type="match status" value="1"/>
</dbReference>
<keyword evidence="8" id="KW-0560">Oxidoreductase</keyword>
<evidence type="ECO:0000259" key="13">
    <source>
        <dbReference type="PROSITE" id="PS00498"/>
    </source>
</evidence>
<dbReference type="PROSITE" id="PS00498">
    <property type="entry name" value="TYROSINASE_2"/>
    <property type="match status" value="1"/>
</dbReference>
<dbReference type="SUPFAM" id="SSF48050">
    <property type="entry name" value="Hemocyanin, N-terminal domain"/>
    <property type="match status" value="1"/>
</dbReference>
<evidence type="ECO:0000313" key="14">
    <source>
        <dbReference type="EMBL" id="KAJ3665812.1"/>
    </source>
</evidence>
<protein>
    <recommendedName>
        <fullName evidence="13">Tyrosinase copper-binding domain-containing protein</fullName>
    </recommendedName>
</protein>
<dbReference type="InterPro" id="IPR005203">
    <property type="entry name" value="Hemocyanin_C"/>
</dbReference>
<dbReference type="AlphaFoldDB" id="A0AA38MSI3"/>
<dbReference type="SUPFAM" id="SSF48056">
    <property type="entry name" value="Di-copper centre-containing domain"/>
    <property type="match status" value="1"/>
</dbReference>
<dbReference type="PRINTS" id="PR00187">
    <property type="entry name" value="HAEMOCYANIN"/>
</dbReference>
<dbReference type="Pfam" id="PF03723">
    <property type="entry name" value="Hemocyanin_C"/>
    <property type="match status" value="1"/>
</dbReference>
<dbReference type="FunFam" id="1.10.1280.10:FF:000004">
    <property type="entry name" value="Hemocyanin subunit 2"/>
    <property type="match status" value="1"/>
</dbReference>
<name>A0AA38MSI3_9CUCU</name>
<dbReference type="GO" id="GO:0004503">
    <property type="term" value="F:tyrosinase activity"/>
    <property type="evidence" value="ECO:0007669"/>
    <property type="project" value="UniProtKB-ARBA"/>
</dbReference>
<dbReference type="GO" id="GO:0006582">
    <property type="term" value="P:melanin metabolic process"/>
    <property type="evidence" value="ECO:0007669"/>
    <property type="project" value="UniProtKB-ARBA"/>
</dbReference>
<comment type="subcellular location">
    <subcellularLocation>
        <location evidence="2">Secreted</location>
    </subcellularLocation>
</comment>
<dbReference type="InterPro" id="IPR037020">
    <property type="entry name" value="Hemocyanin_C_sf"/>
</dbReference>
<comment type="caution">
    <text evidence="14">The sequence shown here is derived from an EMBL/GenBank/DDBJ whole genome shotgun (WGS) entry which is preliminary data.</text>
</comment>
<evidence type="ECO:0000256" key="4">
    <source>
        <dbReference type="ARBA" id="ARBA00022525"/>
    </source>
</evidence>
<dbReference type="PANTHER" id="PTHR11511:SF4">
    <property type="entry name" value="PHENOLOXIDASE 2-RELATED"/>
    <property type="match status" value="1"/>
</dbReference>
<keyword evidence="10" id="KW-0503">Monooxygenase</keyword>
<dbReference type="GO" id="GO:0005576">
    <property type="term" value="C:extracellular region"/>
    <property type="evidence" value="ECO:0007669"/>
    <property type="project" value="UniProtKB-SubCell"/>
</dbReference>
<gene>
    <name evidence="14" type="ORF">Zmor_001285</name>
</gene>
<dbReference type="Pfam" id="PF03722">
    <property type="entry name" value="Hemocyanin_N"/>
    <property type="match status" value="1"/>
</dbReference>
<dbReference type="EMBL" id="JALNTZ010000001">
    <property type="protein sequence ID" value="KAJ3665812.1"/>
    <property type="molecule type" value="Genomic_DNA"/>
</dbReference>
<evidence type="ECO:0000256" key="7">
    <source>
        <dbReference type="ARBA" id="ARBA00022859"/>
    </source>
</evidence>
<dbReference type="InterPro" id="IPR008922">
    <property type="entry name" value="Di-copper_centre_dom_sf"/>
</dbReference>
<dbReference type="GO" id="GO:0045087">
    <property type="term" value="P:innate immune response"/>
    <property type="evidence" value="ECO:0007669"/>
    <property type="project" value="UniProtKB-KW"/>
</dbReference>
<dbReference type="PANTHER" id="PTHR11511">
    <property type="entry name" value="LARVAL STORAGE PROTEIN/PHENOLOXIDASE"/>
    <property type="match status" value="1"/>
</dbReference>
<dbReference type="GO" id="GO:0046872">
    <property type="term" value="F:metal ion binding"/>
    <property type="evidence" value="ECO:0007669"/>
    <property type="project" value="UniProtKB-KW"/>
</dbReference>
<evidence type="ECO:0000256" key="10">
    <source>
        <dbReference type="ARBA" id="ARBA00023033"/>
    </source>
</evidence>
<comment type="cofactor">
    <cofactor evidence="1">
        <name>Cu(2+)</name>
        <dbReference type="ChEBI" id="CHEBI:29036"/>
    </cofactor>
</comment>
<evidence type="ECO:0000256" key="9">
    <source>
        <dbReference type="ARBA" id="ARBA00023008"/>
    </source>
</evidence>
<dbReference type="Gene3D" id="1.20.1370.10">
    <property type="entry name" value="Hemocyanin, N-terminal domain"/>
    <property type="match status" value="1"/>
</dbReference>
<dbReference type="InterPro" id="IPR002227">
    <property type="entry name" value="Tyrosinase_Cu-bd"/>
</dbReference>
<evidence type="ECO:0000313" key="15">
    <source>
        <dbReference type="Proteomes" id="UP001168821"/>
    </source>
</evidence>
<keyword evidence="7" id="KW-0391">Immunity</keyword>
<dbReference type="Gene3D" id="2.60.40.1520">
    <property type="entry name" value="Hemocyanin, C-terminal domain"/>
    <property type="match status" value="1"/>
</dbReference>
<evidence type="ECO:0000256" key="1">
    <source>
        <dbReference type="ARBA" id="ARBA00001973"/>
    </source>
</evidence>
<dbReference type="Proteomes" id="UP001168821">
    <property type="component" value="Unassembled WGS sequence"/>
</dbReference>
<dbReference type="InterPro" id="IPR013788">
    <property type="entry name" value="Hemocyanin/hexamerin"/>
</dbReference>
<dbReference type="InterPro" id="IPR005204">
    <property type="entry name" value="Hemocyanin_N"/>
</dbReference>
<evidence type="ECO:0000256" key="12">
    <source>
        <dbReference type="ARBA" id="ARBA00053160"/>
    </source>
</evidence>
<keyword evidence="11" id="KW-1015">Disulfide bond</keyword>
<feature type="domain" description="Tyrosinase copper-binding" evidence="13">
    <location>
        <begin position="397"/>
        <end position="408"/>
    </location>
</feature>
<evidence type="ECO:0000256" key="2">
    <source>
        <dbReference type="ARBA" id="ARBA00004613"/>
    </source>
</evidence>